<dbReference type="InterPro" id="IPR025632">
    <property type="entry name" value="DUF4290"/>
</dbReference>
<reference evidence="2 3" key="1">
    <citation type="submission" date="2019-12" db="EMBL/GenBank/DDBJ databases">
        <authorList>
            <person name="Zhao J."/>
        </authorList>
    </citation>
    <scope>NUCLEOTIDE SEQUENCE [LARGE SCALE GENOMIC DNA]</scope>
    <source>
        <strain evidence="2 3">S-15</strain>
    </source>
</reference>
<dbReference type="RefSeq" id="WP_160632815.1">
    <property type="nucleotide sequence ID" value="NZ_WWNE01000006.1"/>
</dbReference>
<dbReference type="Pfam" id="PF14123">
    <property type="entry name" value="DUF4290"/>
    <property type="match status" value="1"/>
</dbReference>
<organism evidence="2 3">
    <name type="scientific">Acidiluteibacter ferrifornacis</name>
    <dbReference type="NCBI Taxonomy" id="2692424"/>
    <lineage>
        <taxon>Bacteria</taxon>
        <taxon>Pseudomonadati</taxon>
        <taxon>Bacteroidota</taxon>
        <taxon>Flavobacteriia</taxon>
        <taxon>Flavobacteriales</taxon>
        <taxon>Cryomorphaceae</taxon>
        <taxon>Acidiluteibacter</taxon>
    </lineage>
</organism>
<comment type="caution">
    <text evidence="2">The sequence shown here is derived from an EMBL/GenBank/DDBJ whole genome shotgun (WGS) entry which is preliminary data.</text>
</comment>
<keyword evidence="3" id="KW-1185">Reference proteome</keyword>
<feature type="region of interest" description="Disordered" evidence="1">
    <location>
        <begin position="187"/>
        <end position="215"/>
    </location>
</feature>
<sequence>MNYNTSRPHLIIPEYGRHIQKMIDYAVGIEEESEREKVAHAIINVMGTLNPHLRDVPDFAHKLWDHLFIMSDFRLKVTSPYPLPAVEELIEKPKHMPYPQNDIRFKHYGKGVEKLISAAIEMEEGEEKTALTVSIANLMKKFYLSWNRDSVDDKVILNDLNRLSKSKLTLPEGTELESTQTIIQKAGLNAPKQNFSKKGKKRSKSNNNNYKKKKY</sequence>
<feature type="compositionally biased region" description="Basic residues" evidence="1">
    <location>
        <begin position="195"/>
        <end position="215"/>
    </location>
</feature>
<dbReference type="EMBL" id="WWNE01000006">
    <property type="protein sequence ID" value="NBG65855.1"/>
    <property type="molecule type" value="Genomic_DNA"/>
</dbReference>
<evidence type="ECO:0000313" key="2">
    <source>
        <dbReference type="EMBL" id="NBG65855.1"/>
    </source>
</evidence>
<gene>
    <name evidence="2" type="ORF">GQN54_06970</name>
</gene>
<accession>A0A6N9NMR1</accession>
<dbReference type="Proteomes" id="UP000470771">
    <property type="component" value="Unassembled WGS sequence"/>
</dbReference>
<protein>
    <submittedName>
        <fullName evidence="2">DUF4290 domain-containing protein</fullName>
    </submittedName>
</protein>
<proteinExistence type="predicted"/>
<evidence type="ECO:0000256" key="1">
    <source>
        <dbReference type="SAM" id="MobiDB-lite"/>
    </source>
</evidence>
<evidence type="ECO:0000313" key="3">
    <source>
        <dbReference type="Proteomes" id="UP000470771"/>
    </source>
</evidence>
<name>A0A6N9NMR1_9FLAO</name>
<dbReference type="AlphaFoldDB" id="A0A6N9NMR1"/>